<dbReference type="RefSeq" id="WP_122254670.1">
    <property type="nucleotide sequence ID" value="NZ_RDQL01000027.1"/>
</dbReference>
<organism evidence="3 4">
    <name type="scientific">Allofranklinella schreckenbergeri</name>
    <dbReference type="NCBI Taxonomy" id="1076744"/>
    <lineage>
        <taxon>Bacteria</taxon>
        <taxon>Pseudomonadati</taxon>
        <taxon>Pseudomonadota</taxon>
        <taxon>Betaproteobacteria</taxon>
        <taxon>Burkholderiales</taxon>
        <taxon>Comamonadaceae</taxon>
        <taxon>Allofranklinella</taxon>
    </lineage>
</organism>
<dbReference type="InterPro" id="IPR005572">
    <property type="entry name" value="Anti-sigma_E_RseA_N"/>
</dbReference>
<dbReference type="Gene3D" id="1.10.10.880">
    <property type="entry name" value="Anti sigma-E protein RseA, N-terminal domain"/>
    <property type="match status" value="1"/>
</dbReference>
<protein>
    <submittedName>
        <fullName evidence="3">Anti-sigma factor</fullName>
    </submittedName>
</protein>
<gene>
    <name evidence="3" type="ORF">EBQ25_12025</name>
</gene>
<dbReference type="Pfam" id="PF03872">
    <property type="entry name" value="RseA_N"/>
    <property type="match status" value="1"/>
</dbReference>
<proteinExistence type="predicted"/>
<reference evidence="3 4" key="1">
    <citation type="submission" date="2018-10" db="EMBL/GenBank/DDBJ databases">
        <title>Comamonadaceae CDC group NO-1 genome sequencing and assembly.</title>
        <authorList>
            <person name="Bernier A.-M."/>
            <person name="Bernard K."/>
        </authorList>
    </citation>
    <scope>NUCLEOTIDE SEQUENCE [LARGE SCALE GENOMIC DNA]</scope>
    <source>
        <strain evidence="3 4">NML161473</strain>
    </source>
</reference>
<dbReference type="CDD" id="cd16328">
    <property type="entry name" value="RseA_N"/>
    <property type="match status" value="1"/>
</dbReference>
<feature type="domain" description="Anti sigma-E protein RseA N-terminal" evidence="2">
    <location>
        <begin position="25"/>
        <end position="110"/>
    </location>
</feature>
<dbReference type="EMBL" id="RDQL01000027">
    <property type="protein sequence ID" value="RMW95424.1"/>
    <property type="molecule type" value="Genomic_DNA"/>
</dbReference>
<dbReference type="GO" id="GO:0016989">
    <property type="term" value="F:sigma factor antagonist activity"/>
    <property type="evidence" value="ECO:0007669"/>
    <property type="project" value="InterPro"/>
</dbReference>
<dbReference type="AlphaFoldDB" id="A0A3M6PYC5"/>
<accession>A0A3M6PYC5</accession>
<dbReference type="SUPFAM" id="SSF89069">
    <property type="entry name" value="N-terminal, cytoplasmic domain of anti-sigmaE factor RseA"/>
    <property type="match status" value="1"/>
</dbReference>
<evidence type="ECO:0000256" key="1">
    <source>
        <dbReference type="SAM" id="MobiDB-lite"/>
    </source>
</evidence>
<name>A0A3M6PYC5_9BURK</name>
<keyword evidence="4" id="KW-1185">Reference proteome</keyword>
<evidence type="ECO:0000259" key="2">
    <source>
        <dbReference type="Pfam" id="PF03872"/>
    </source>
</evidence>
<dbReference type="Proteomes" id="UP000267035">
    <property type="component" value="Unassembled WGS sequence"/>
</dbReference>
<evidence type="ECO:0000313" key="4">
    <source>
        <dbReference type="Proteomes" id="UP000267035"/>
    </source>
</evidence>
<evidence type="ECO:0000313" key="3">
    <source>
        <dbReference type="EMBL" id="RMW95424.1"/>
    </source>
</evidence>
<comment type="caution">
    <text evidence="3">The sequence shown here is derived from an EMBL/GenBank/DDBJ whole genome shotgun (WGS) entry which is preliminary data.</text>
</comment>
<dbReference type="InterPro" id="IPR036147">
    <property type="entry name" value="Anti-sigma_E_RseA_N_sf"/>
</dbReference>
<sequence length="257" mass="26529">MSHPSFQRSQTTRPAVDQTEAGLLLSALADGELSAAECERLMQHLATAPECDALLQAWESYHVAGECLRTGRVGAGSSGAFLQGVRARMAQEAAMNSVVHNGADTAQPEPAPVLTNVAVASGRDAANAAVFRWKMVAGVASLAAVAAIGWNSVARFSPVGQGMQLAEGSSAAQKAAVTRGAAAPQQALAAFSGDATERSPQRTVVGTPYPASPAGQGQVLLRDPQLDELLARQYAHTLALQPPAPFLRNASALQPGQ</sequence>
<feature type="region of interest" description="Disordered" evidence="1">
    <location>
        <begin position="188"/>
        <end position="217"/>
    </location>
</feature>